<evidence type="ECO:0000256" key="1">
    <source>
        <dbReference type="SAM" id="MobiDB-lite"/>
    </source>
</evidence>
<dbReference type="OrthoDB" id="426386at2759"/>
<keyword evidence="2" id="KW-1133">Transmembrane helix</keyword>
<dbReference type="GO" id="GO:0005739">
    <property type="term" value="C:mitochondrion"/>
    <property type="evidence" value="ECO:0007669"/>
    <property type="project" value="TreeGrafter"/>
</dbReference>
<dbReference type="InterPro" id="IPR009688">
    <property type="entry name" value="FAM210A/B-like_dom"/>
</dbReference>
<keyword evidence="2" id="KW-0472">Membrane</keyword>
<reference evidence="5" key="1">
    <citation type="submission" date="2017-01" db="EMBL/GenBank/DDBJ databases">
        <title>Comparative genomics of anhydrobiosis in the tardigrade Hypsibius dujardini.</title>
        <authorList>
            <person name="Yoshida Y."/>
            <person name="Koutsovoulos G."/>
            <person name="Laetsch D."/>
            <person name="Stevens L."/>
            <person name="Kumar S."/>
            <person name="Horikawa D."/>
            <person name="Ishino K."/>
            <person name="Komine S."/>
            <person name="Tomita M."/>
            <person name="Blaxter M."/>
            <person name="Arakawa K."/>
        </authorList>
    </citation>
    <scope>NUCLEOTIDE SEQUENCE [LARGE SCALE GENOMIC DNA]</scope>
    <source>
        <strain evidence="5">Z151</strain>
    </source>
</reference>
<accession>A0A9X6NID3</accession>
<gene>
    <name evidence="4" type="ORF">BV898_17678</name>
</gene>
<evidence type="ECO:0000259" key="3">
    <source>
        <dbReference type="Pfam" id="PF06916"/>
    </source>
</evidence>
<feature type="transmembrane region" description="Helical" evidence="2">
    <location>
        <begin position="118"/>
        <end position="136"/>
    </location>
</feature>
<dbReference type="PANTHER" id="PTHR21377:SF0">
    <property type="entry name" value="PROTEIN FAM210B, MITOCHONDRIAL"/>
    <property type="match status" value="1"/>
</dbReference>
<dbReference type="Pfam" id="PF06916">
    <property type="entry name" value="FAM210A-B_dom"/>
    <property type="match status" value="1"/>
</dbReference>
<evidence type="ECO:0000313" key="5">
    <source>
        <dbReference type="Proteomes" id="UP000192578"/>
    </source>
</evidence>
<feature type="compositionally biased region" description="Basic and acidic residues" evidence="1">
    <location>
        <begin position="29"/>
        <end position="39"/>
    </location>
</feature>
<feature type="transmembrane region" description="Helical" evidence="2">
    <location>
        <begin position="55"/>
        <end position="77"/>
    </location>
</feature>
<dbReference type="PANTHER" id="PTHR21377">
    <property type="entry name" value="PROTEIN FAM210B, MITOCHONDRIAL"/>
    <property type="match status" value="1"/>
</dbReference>
<dbReference type="AlphaFoldDB" id="A0A9X6NID3"/>
<sequence>MSKATGKTLDSTAAVRLLSTTLPPWPPVEPKDVVPDAEGKPVTSRQKLKAAVRDYGFTVVIFHIFSGVTLLSMWYLIVSSGVDVSAIIETFGLEGAIGKFAGGASTFVVAYAIHKATAPLRIGLTLTATPLLVNFLRAKGIMKIKK</sequence>
<evidence type="ECO:0000256" key="2">
    <source>
        <dbReference type="SAM" id="Phobius"/>
    </source>
</evidence>
<dbReference type="InterPro" id="IPR045866">
    <property type="entry name" value="FAM210A/B-like"/>
</dbReference>
<feature type="region of interest" description="Disordered" evidence="1">
    <location>
        <begin position="21"/>
        <end position="40"/>
    </location>
</feature>
<protein>
    <recommendedName>
        <fullName evidence="3">DUF1279 domain-containing protein</fullName>
    </recommendedName>
</protein>
<evidence type="ECO:0000313" key="4">
    <source>
        <dbReference type="EMBL" id="OWA53243.1"/>
    </source>
</evidence>
<organism evidence="4 5">
    <name type="scientific">Hypsibius exemplaris</name>
    <name type="common">Freshwater tardigrade</name>
    <dbReference type="NCBI Taxonomy" id="2072580"/>
    <lineage>
        <taxon>Eukaryota</taxon>
        <taxon>Metazoa</taxon>
        <taxon>Ecdysozoa</taxon>
        <taxon>Tardigrada</taxon>
        <taxon>Eutardigrada</taxon>
        <taxon>Parachela</taxon>
        <taxon>Hypsibioidea</taxon>
        <taxon>Hypsibiidae</taxon>
        <taxon>Hypsibius</taxon>
    </lineage>
</organism>
<feature type="domain" description="DUF1279" evidence="3">
    <location>
        <begin position="46"/>
        <end position="131"/>
    </location>
</feature>
<name>A0A9X6NID3_HYPEX</name>
<keyword evidence="5" id="KW-1185">Reference proteome</keyword>
<dbReference type="Proteomes" id="UP000192578">
    <property type="component" value="Unassembled WGS sequence"/>
</dbReference>
<proteinExistence type="predicted"/>
<comment type="caution">
    <text evidence="4">The sequence shown here is derived from an EMBL/GenBank/DDBJ whole genome shotgun (WGS) entry which is preliminary data.</text>
</comment>
<keyword evidence="2" id="KW-0812">Transmembrane</keyword>
<dbReference type="EMBL" id="MTYJ01000310">
    <property type="protein sequence ID" value="OWA53243.1"/>
    <property type="molecule type" value="Genomic_DNA"/>
</dbReference>